<dbReference type="PANTHER" id="PTHR31184">
    <property type="entry name" value="HUNTINGTIN-INTERACTING PROTEIN K FAMILY MEMBER"/>
    <property type="match status" value="1"/>
</dbReference>
<dbReference type="Gene3D" id="1.10.8.10">
    <property type="entry name" value="DNA helicase RuvA subunit, C-terminal domain"/>
    <property type="match status" value="1"/>
</dbReference>
<dbReference type="AlphaFoldDB" id="A0AAN6RN55"/>
<dbReference type="InterPro" id="IPR052617">
    <property type="entry name" value="Huntingtin-int_K"/>
</dbReference>
<evidence type="ECO:0000259" key="2">
    <source>
        <dbReference type="Pfam" id="PF19026"/>
    </source>
</evidence>
<dbReference type="Proteomes" id="UP001280581">
    <property type="component" value="Unassembled WGS sequence"/>
</dbReference>
<dbReference type="Pfam" id="PF19026">
    <property type="entry name" value="UBA_HYPK"/>
    <property type="match status" value="1"/>
</dbReference>
<comment type="caution">
    <text evidence="3">The sequence shown here is derived from an EMBL/GenBank/DDBJ whole genome shotgun (WGS) entry which is preliminary data.</text>
</comment>
<dbReference type="InterPro" id="IPR038922">
    <property type="entry name" value="HYPK_UBA"/>
</dbReference>
<evidence type="ECO:0000313" key="4">
    <source>
        <dbReference type="Proteomes" id="UP001280581"/>
    </source>
</evidence>
<accession>A0AAN6RN55</accession>
<dbReference type="GO" id="GO:0050821">
    <property type="term" value="P:protein stabilization"/>
    <property type="evidence" value="ECO:0007669"/>
    <property type="project" value="TreeGrafter"/>
</dbReference>
<dbReference type="InterPro" id="IPR044034">
    <property type="entry name" value="NAC-like_UBA"/>
</dbReference>
<reference evidence="3 4" key="1">
    <citation type="submission" date="2021-02" db="EMBL/GenBank/DDBJ databases">
        <title>Genome assembly of Pseudopithomyces chartarum.</title>
        <authorList>
            <person name="Jauregui R."/>
            <person name="Singh J."/>
            <person name="Voisey C."/>
        </authorList>
    </citation>
    <scope>NUCLEOTIDE SEQUENCE [LARGE SCALE GENOMIC DNA]</scope>
    <source>
        <strain evidence="3 4">AGR01</strain>
    </source>
</reference>
<feature type="compositionally biased region" description="Basic and acidic residues" evidence="1">
    <location>
        <begin position="43"/>
        <end position="52"/>
    </location>
</feature>
<dbReference type="EMBL" id="WVTA01000001">
    <property type="protein sequence ID" value="KAK3217014.1"/>
    <property type="molecule type" value="Genomic_DNA"/>
</dbReference>
<feature type="compositionally biased region" description="Polar residues" evidence="1">
    <location>
        <begin position="1"/>
        <end position="12"/>
    </location>
</feature>
<keyword evidence="4" id="KW-1185">Reference proteome</keyword>
<dbReference type="PANTHER" id="PTHR31184:SF2">
    <property type="entry name" value="HUNTINGTIN-INTERACTING PROTEIN K"/>
    <property type="match status" value="1"/>
</dbReference>
<evidence type="ECO:0000313" key="3">
    <source>
        <dbReference type="EMBL" id="KAK3217014.1"/>
    </source>
</evidence>
<sequence>MAEEPQPSNIQEGASDAPAPTGSAEDRKAAAALSTLDAQGDDDSGKKEVDTKAMENAMKNLNVKDQKDGEAQKKAIKIEAGDVNLLMSELELSKQKATDLLRSNDGNVLKAIKSFVKPVLV</sequence>
<organism evidence="3 4">
    <name type="scientific">Pseudopithomyces chartarum</name>
    <dbReference type="NCBI Taxonomy" id="1892770"/>
    <lineage>
        <taxon>Eukaryota</taxon>
        <taxon>Fungi</taxon>
        <taxon>Dikarya</taxon>
        <taxon>Ascomycota</taxon>
        <taxon>Pezizomycotina</taxon>
        <taxon>Dothideomycetes</taxon>
        <taxon>Pleosporomycetidae</taxon>
        <taxon>Pleosporales</taxon>
        <taxon>Massarineae</taxon>
        <taxon>Didymosphaeriaceae</taxon>
        <taxon>Pseudopithomyces</taxon>
    </lineage>
</organism>
<proteinExistence type="predicted"/>
<dbReference type="GO" id="GO:0043066">
    <property type="term" value="P:negative regulation of apoptotic process"/>
    <property type="evidence" value="ECO:0007669"/>
    <property type="project" value="TreeGrafter"/>
</dbReference>
<gene>
    <name evidence="3" type="ORF">GRF29_1g1695103</name>
</gene>
<protein>
    <recommendedName>
        <fullName evidence="2">Nascent polypeptide-associated complex subunit alpha-like UBA domain-containing protein</fullName>
    </recommendedName>
</protein>
<dbReference type="CDD" id="cd14361">
    <property type="entry name" value="UBA_HYPK"/>
    <property type="match status" value="1"/>
</dbReference>
<feature type="region of interest" description="Disordered" evidence="1">
    <location>
        <begin position="1"/>
        <end position="52"/>
    </location>
</feature>
<evidence type="ECO:0000256" key="1">
    <source>
        <dbReference type="SAM" id="MobiDB-lite"/>
    </source>
</evidence>
<name>A0AAN6RN55_9PLEO</name>
<feature type="domain" description="Nascent polypeptide-associated complex subunit alpha-like UBA" evidence="2">
    <location>
        <begin position="76"/>
        <end position="116"/>
    </location>
</feature>